<reference evidence="1 2" key="1">
    <citation type="submission" date="2022-10" db="EMBL/GenBank/DDBJ databases">
        <title>High-quality genome sequences of two octocoral-associated bacteria, Endozoicomonas euniceicola EF212 and Endozoicomonas gorgoniicola PS125.</title>
        <authorList>
            <person name="Chiou Y.-J."/>
            <person name="Chen Y.-H."/>
        </authorList>
    </citation>
    <scope>NUCLEOTIDE SEQUENCE [LARGE SCALE GENOMIC DNA]</scope>
    <source>
        <strain evidence="1 2">PS125</strain>
    </source>
</reference>
<evidence type="ECO:0000313" key="1">
    <source>
        <dbReference type="EMBL" id="MCW7552199.1"/>
    </source>
</evidence>
<dbReference type="Proteomes" id="UP001209854">
    <property type="component" value="Unassembled WGS sequence"/>
</dbReference>
<evidence type="ECO:0000313" key="2">
    <source>
        <dbReference type="Proteomes" id="UP001209854"/>
    </source>
</evidence>
<accession>A0ABT3MS47</accession>
<dbReference type="RefSeq" id="WP_262567181.1">
    <property type="nucleotide sequence ID" value="NZ_JAPFCC010000001.1"/>
</dbReference>
<dbReference type="InterPro" id="IPR014710">
    <property type="entry name" value="RmlC-like_jellyroll"/>
</dbReference>
<dbReference type="InterPro" id="IPR011051">
    <property type="entry name" value="RmlC_Cupin_sf"/>
</dbReference>
<evidence type="ECO:0008006" key="3">
    <source>
        <dbReference type="Google" id="ProtNLM"/>
    </source>
</evidence>
<proteinExistence type="predicted"/>
<dbReference type="SUPFAM" id="SSF51182">
    <property type="entry name" value="RmlC-like cupins"/>
    <property type="match status" value="1"/>
</dbReference>
<name>A0ABT3MS47_9GAMM</name>
<comment type="caution">
    <text evidence="1">The sequence shown here is derived from an EMBL/GenBank/DDBJ whole genome shotgun (WGS) entry which is preliminary data.</text>
</comment>
<keyword evidence="2" id="KW-1185">Reference proteome</keyword>
<sequence length="109" mass="12242">MKTENLENMINGWFIGDFEPTLIKTTDVEVAVKEYSKGDNEALHHHKIATEVTVVMTGRVRMNGKEYEKGDIIVVEPMEATDFEALEDSLTTVVKYPGATNDKYGGYPK</sequence>
<protein>
    <recommendedName>
        <fullName evidence="3">Cupin domain-containing protein</fullName>
    </recommendedName>
</protein>
<dbReference type="EMBL" id="JAPFCC010000001">
    <property type="protein sequence ID" value="MCW7552199.1"/>
    <property type="molecule type" value="Genomic_DNA"/>
</dbReference>
<organism evidence="1 2">
    <name type="scientific">Endozoicomonas gorgoniicola</name>
    <dbReference type="NCBI Taxonomy" id="1234144"/>
    <lineage>
        <taxon>Bacteria</taxon>
        <taxon>Pseudomonadati</taxon>
        <taxon>Pseudomonadota</taxon>
        <taxon>Gammaproteobacteria</taxon>
        <taxon>Oceanospirillales</taxon>
        <taxon>Endozoicomonadaceae</taxon>
        <taxon>Endozoicomonas</taxon>
    </lineage>
</organism>
<dbReference type="Gene3D" id="2.60.120.10">
    <property type="entry name" value="Jelly Rolls"/>
    <property type="match status" value="1"/>
</dbReference>
<gene>
    <name evidence="1" type="ORF">NX722_05960</name>
</gene>